<dbReference type="PANTHER" id="PTHR35596">
    <property type="entry name" value="DUF2263 DOMAIN-CONTAINING PROTEIN"/>
    <property type="match status" value="1"/>
</dbReference>
<dbReference type="Gene3D" id="3.40.220.10">
    <property type="entry name" value="Leucine Aminopeptidase, subunit E, domain 1"/>
    <property type="match status" value="1"/>
</dbReference>
<gene>
    <name evidence="2" type="ORF">PCOS0759_LOCUS3438</name>
</gene>
<name>A0A7S1KNR8_9EUKA</name>
<dbReference type="Pfam" id="PF10021">
    <property type="entry name" value="PARG_cat_microb"/>
    <property type="match status" value="1"/>
</dbReference>
<protein>
    <recommendedName>
        <fullName evidence="1">Microbial-type PARG catalytic domain-containing protein</fullName>
    </recommendedName>
</protein>
<dbReference type="InterPro" id="IPR019261">
    <property type="entry name" value="PARG_cat_microbial"/>
</dbReference>
<dbReference type="EMBL" id="HBGD01004174">
    <property type="protein sequence ID" value="CAD9080198.1"/>
    <property type="molecule type" value="Transcribed_RNA"/>
</dbReference>
<feature type="domain" description="Microbial-type PARG catalytic" evidence="1">
    <location>
        <begin position="1"/>
        <end position="61"/>
    </location>
</feature>
<evidence type="ECO:0000259" key="1">
    <source>
        <dbReference type="Pfam" id="PF10021"/>
    </source>
</evidence>
<organism evidence="2">
    <name type="scientific">Percolomonas cosmopolitus</name>
    <dbReference type="NCBI Taxonomy" id="63605"/>
    <lineage>
        <taxon>Eukaryota</taxon>
        <taxon>Discoba</taxon>
        <taxon>Heterolobosea</taxon>
        <taxon>Tetramitia</taxon>
        <taxon>Eutetramitia</taxon>
        <taxon>Percolomonadidae</taxon>
        <taxon>Percolomonas</taxon>
    </lineage>
</organism>
<dbReference type="PANTHER" id="PTHR35596:SF1">
    <property type="entry name" value="MICROBIAL-TYPE PARG CATALYTIC DOMAIN-CONTAINING PROTEIN"/>
    <property type="match status" value="1"/>
</dbReference>
<accession>A0A7S1KNR8</accession>
<dbReference type="InterPro" id="IPR043472">
    <property type="entry name" value="Macro_dom-like"/>
</dbReference>
<evidence type="ECO:0000313" key="2">
    <source>
        <dbReference type="EMBL" id="CAD9080198.1"/>
    </source>
</evidence>
<proteinExistence type="predicted"/>
<reference evidence="2" key="1">
    <citation type="submission" date="2021-01" db="EMBL/GenBank/DDBJ databases">
        <authorList>
            <person name="Corre E."/>
            <person name="Pelletier E."/>
            <person name="Niang G."/>
            <person name="Scheremetjew M."/>
            <person name="Finn R."/>
            <person name="Kale V."/>
            <person name="Holt S."/>
            <person name="Cochrane G."/>
            <person name="Meng A."/>
            <person name="Brown T."/>
            <person name="Cohen L."/>
        </authorList>
    </citation>
    <scope>NUCLEOTIDE SEQUENCE</scope>
    <source>
        <strain evidence="2">WS</strain>
    </source>
</reference>
<dbReference type="AlphaFoldDB" id="A0A7S1KNR8"/>
<sequence>MANEKRPGCSYRKGSAAQEENLCRRSNLFQCLDDMESDLVMVKYPIAEFGGIYSPKVLFFRSSEQTGYRFLPKKADVNVLTVAAYRRPKLEEHMCSDGSKVQFLASRQRGPKGRCAPSWEWPRLGE</sequence>